<name>A0A4Q2SM07_9ACTN</name>
<evidence type="ECO:0000256" key="3">
    <source>
        <dbReference type="ARBA" id="ARBA00022741"/>
    </source>
</evidence>
<dbReference type="PANTHER" id="PTHR43335">
    <property type="entry name" value="ABC TRANSPORTER, ATP-BINDING PROTEIN"/>
    <property type="match status" value="1"/>
</dbReference>
<proteinExistence type="inferred from homology"/>
<dbReference type="InterPro" id="IPR003593">
    <property type="entry name" value="AAA+_ATPase"/>
</dbReference>
<dbReference type="GO" id="GO:0016887">
    <property type="term" value="F:ATP hydrolysis activity"/>
    <property type="evidence" value="ECO:0007669"/>
    <property type="project" value="InterPro"/>
</dbReference>
<gene>
    <name evidence="7" type="ORF">EUA07_00880</name>
</gene>
<dbReference type="InterPro" id="IPR003439">
    <property type="entry name" value="ABC_transporter-like_ATP-bd"/>
</dbReference>
<dbReference type="EMBL" id="SDWU01000001">
    <property type="protein sequence ID" value="RYC05079.1"/>
    <property type="molecule type" value="Genomic_DNA"/>
</dbReference>
<comment type="similarity">
    <text evidence="1">Belongs to the ABC transporter superfamily.</text>
</comment>
<dbReference type="SUPFAM" id="SSF52540">
    <property type="entry name" value="P-loop containing nucleoside triphosphate hydrolases"/>
    <property type="match status" value="1"/>
</dbReference>
<dbReference type="InterPro" id="IPR027417">
    <property type="entry name" value="P-loop_NTPase"/>
</dbReference>
<comment type="caution">
    <text evidence="7">The sequence shown here is derived from an EMBL/GenBank/DDBJ whole genome shotgun (WGS) entry which is preliminary data.</text>
</comment>
<dbReference type="Gene3D" id="3.40.50.300">
    <property type="entry name" value="P-loop containing nucleotide triphosphate hydrolases"/>
    <property type="match status" value="1"/>
</dbReference>
<accession>A0A4Q2SM07</accession>
<keyword evidence="2" id="KW-0813">Transport</keyword>
<reference evidence="7 8" key="1">
    <citation type="submission" date="2019-01" db="EMBL/GenBank/DDBJ databases">
        <title>Novel species of Nocardioides.</title>
        <authorList>
            <person name="Liu Q."/>
            <person name="Xin Y.-H."/>
        </authorList>
    </citation>
    <scope>NUCLEOTIDE SEQUENCE [LARGE SCALE GENOMIC DNA]</scope>
    <source>
        <strain evidence="7 8">CGMCC 4.6875</strain>
    </source>
</reference>
<organism evidence="7 8">
    <name type="scientific">Nocardioides ganghwensis</name>
    <dbReference type="NCBI Taxonomy" id="252230"/>
    <lineage>
        <taxon>Bacteria</taxon>
        <taxon>Bacillati</taxon>
        <taxon>Actinomycetota</taxon>
        <taxon>Actinomycetes</taxon>
        <taxon>Propionibacteriales</taxon>
        <taxon>Nocardioidaceae</taxon>
        <taxon>Nocardioides</taxon>
    </lineage>
</organism>
<dbReference type="Proteomes" id="UP000293291">
    <property type="component" value="Unassembled WGS sequence"/>
</dbReference>
<dbReference type="OrthoDB" id="9804819at2"/>
<dbReference type="PROSITE" id="PS50893">
    <property type="entry name" value="ABC_TRANSPORTER_2"/>
    <property type="match status" value="1"/>
</dbReference>
<dbReference type="SMART" id="SM00382">
    <property type="entry name" value="AAA"/>
    <property type="match status" value="1"/>
</dbReference>
<evidence type="ECO:0000256" key="4">
    <source>
        <dbReference type="ARBA" id="ARBA00022840"/>
    </source>
</evidence>
<dbReference type="AlphaFoldDB" id="A0A4Q2SM07"/>
<evidence type="ECO:0000256" key="2">
    <source>
        <dbReference type="ARBA" id="ARBA00022448"/>
    </source>
</evidence>
<keyword evidence="3" id="KW-0547">Nucleotide-binding</keyword>
<dbReference type="GO" id="GO:0005524">
    <property type="term" value="F:ATP binding"/>
    <property type="evidence" value="ECO:0007669"/>
    <property type="project" value="UniProtKB-KW"/>
</dbReference>
<dbReference type="PROSITE" id="PS00211">
    <property type="entry name" value="ABC_TRANSPORTER_1"/>
    <property type="match status" value="1"/>
</dbReference>
<evidence type="ECO:0000313" key="8">
    <source>
        <dbReference type="Proteomes" id="UP000293291"/>
    </source>
</evidence>
<dbReference type="Pfam" id="PF00005">
    <property type="entry name" value="ABC_tran"/>
    <property type="match status" value="1"/>
</dbReference>
<evidence type="ECO:0000259" key="6">
    <source>
        <dbReference type="PROSITE" id="PS50893"/>
    </source>
</evidence>
<dbReference type="InterPro" id="IPR017871">
    <property type="entry name" value="ABC_transporter-like_CS"/>
</dbReference>
<keyword evidence="4 7" id="KW-0067">ATP-binding</keyword>
<keyword evidence="8" id="KW-1185">Reference proteome</keyword>
<evidence type="ECO:0000313" key="7">
    <source>
        <dbReference type="EMBL" id="RYC05079.1"/>
    </source>
</evidence>
<sequence length="296" mass="31232">MPASSPDDQNDPPTPPPFPSHRRLLPWCARAGATRLPVWTGPALRDRPVRGVRTRPLGENRAVTQTPAPAVVVRGLHVRFGDVEAVAGVDLTAEAGQATALLGRNGAGKSTTMKVLAGVVPPTAGEVTVAGHDAATDALGVKRSVGYCPDVGGLVPRATPWEHLQLSARLRRMPAWEERGRDLLERFELGDVAHRVVGGFSHGMSRRLSVVLASLHDPAVLLLDEPFDGVDPLGVDATLEVVADARARGACVLLSTHLRDLALEACGEAVVLRGGNRVAAMQAGELTGEAYRALLD</sequence>
<evidence type="ECO:0000256" key="1">
    <source>
        <dbReference type="ARBA" id="ARBA00005417"/>
    </source>
</evidence>
<feature type="domain" description="ABC transporter" evidence="6">
    <location>
        <begin position="71"/>
        <end position="295"/>
    </location>
</feature>
<feature type="region of interest" description="Disordered" evidence="5">
    <location>
        <begin position="1"/>
        <end position="23"/>
    </location>
</feature>
<protein>
    <submittedName>
        <fullName evidence="7">ABC transporter ATP-binding protein</fullName>
    </submittedName>
</protein>
<evidence type="ECO:0000256" key="5">
    <source>
        <dbReference type="SAM" id="MobiDB-lite"/>
    </source>
</evidence>